<protein>
    <recommendedName>
        <fullName evidence="5">Restriction system protein Mrr-like N-terminal domain-containing protein</fullName>
    </recommendedName>
</protein>
<comment type="caution">
    <text evidence="3">The sequence shown here is derived from an EMBL/GenBank/DDBJ whole genome shotgun (WGS) entry which is preliminary data.</text>
</comment>
<sequence>MIPNYQEFMRPFLAIAGAANGNGIKLRDVINQLAEQFNLTNEERTETLPSGRQSIFDNRVGWASTYLKKAGLLETTRRAHVVITPRGINALKANTVTVDDYVDLGSLDFDKLRRAFAKSKQKNAIVFDLKEAIEQKLAQMVKQNPIRLEFYEKYKTIIAEYNAGKDIQAVQKAFDDLCDLMEDDLTPEQERSLREGLDEETLAIYDILKKPSLSAEEEKEVKKVAIETLARLKEEKLKIERWQESTQLKSQVKVMIKNSLYWLPTNAYINDELPNMSLLVYQHVYANDHGAGNSTYGSF</sequence>
<feature type="domain" description="Type I restriction enzyme HindI endonuclease subunit-like C-terminal" evidence="1">
    <location>
        <begin position="102"/>
        <end position="261"/>
    </location>
</feature>
<organism evidence="3 4">
    <name type="scientific">Pseudoalteromonas holothuriae</name>
    <dbReference type="NCBI Taxonomy" id="2963714"/>
    <lineage>
        <taxon>Bacteria</taxon>
        <taxon>Pseudomonadati</taxon>
        <taxon>Pseudomonadota</taxon>
        <taxon>Gammaproteobacteria</taxon>
        <taxon>Alteromonadales</taxon>
        <taxon>Pseudoalteromonadaceae</taxon>
        <taxon>Pseudoalteromonas</taxon>
    </lineage>
</organism>
<evidence type="ECO:0000313" key="4">
    <source>
        <dbReference type="Proteomes" id="UP001152485"/>
    </source>
</evidence>
<dbReference type="RefSeq" id="WP_261592134.1">
    <property type="nucleotide sequence ID" value="NZ_CAMAPD010000003.1"/>
</dbReference>
<evidence type="ECO:0000313" key="3">
    <source>
        <dbReference type="EMBL" id="CAH9054055.1"/>
    </source>
</evidence>
<proteinExistence type="predicted"/>
<dbReference type="EMBL" id="CAMAPD010000003">
    <property type="protein sequence ID" value="CAH9054055.1"/>
    <property type="molecule type" value="Genomic_DNA"/>
</dbReference>
<evidence type="ECO:0008006" key="5">
    <source>
        <dbReference type="Google" id="ProtNLM"/>
    </source>
</evidence>
<dbReference type="InterPro" id="IPR025745">
    <property type="entry name" value="Mrr-like_N_dom"/>
</dbReference>
<name>A0ABN8ULJ8_9GAMM</name>
<gene>
    <name evidence="3" type="ORF">PSECIP111951_00949</name>
</gene>
<reference evidence="3 4" key="1">
    <citation type="submission" date="2022-07" db="EMBL/GenBank/DDBJ databases">
        <authorList>
            <person name="Criscuolo A."/>
        </authorList>
    </citation>
    <scope>NUCLEOTIDE SEQUENCE [LARGE SCALE GENOMIC DNA]</scope>
    <source>
        <strain evidence="4">CIP 111951</strain>
    </source>
</reference>
<dbReference type="Proteomes" id="UP001152485">
    <property type="component" value="Unassembled WGS sequence"/>
</dbReference>
<feature type="domain" description="Restriction system protein Mrr-like N-terminal" evidence="2">
    <location>
        <begin position="5"/>
        <end position="92"/>
    </location>
</feature>
<dbReference type="Pfam" id="PF14338">
    <property type="entry name" value="Mrr_N"/>
    <property type="match status" value="1"/>
</dbReference>
<dbReference type="InterPro" id="IPR021810">
    <property type="entry name" value="T1RH-like_C"/>
</dbReference>
<evidence type="ECO:0000259" key="1">
    <source>
        <dbReference type="Pfam" id="PF11867"/>
    </source>
</evidence>
<evidence type="ECO:0000259" key="2">
    <source>
        <dbReference type="Pfam" id="PF14338"/>
    </source>
</evidence>
<accession>A0ABN8ULJ8</accession>
<dbReference type="Pfam" id="PF11867">
    <property type="entry name" value="T1RH-like_C"/>
    <property type="match status" value="1"/>
</dbReference>